<evidence type="ECO:0000313" key="2">
    <source>
        <dbReference type="EMBL" id="AJJ48406.1"/>
    </source>
</evidence>
<gene>
    <name evidence="2" type="primary">ND4L</name>
</gene>
<dbReference type="AlphaFoldDB" id="A0A0C4ZQA2"/>
<geneLocation type="mitochondrion" evidence="2"/>
<proteinExistence type="predicted"/>
<dbReference type="Gene3D" id="1.10.287.3510">
    <property type="match status" value="1"/>
</dbReference>
<sequence>MLSLIMFSFCSNLIFSSSFLMLILLTFAACEAALGLSILVSFLRVRGNNFLGSMTSTNWFAKNTSCWKNFFFTHSYKNFYLMKWSIYFSFIISYTNFDWVFFIYTLHIWYY</sequence>
<organism evidence="2">
    <name type="scientific">Radix sp. MOTU5</name>
    <dbReference type="NCBI Taxonomy" id="1566019"/>
    <lineage>
        <taxon>Eukaryota</taxon>
        <taxon>Metazoa</taxon>
        <taxon>Spiralia</taxon>
        <taxon>Lophotrochozoa</taxon>
        <taxon>Mollusca</taxon>
        <taxon>Gastropoda</taxon>
        <taxon>Heterobranchia</taxon>
        <taxon>Euthyneura</taxon>
        <taxon>Panpulmonata</taxon>
        <taxon>Hygrophila</taxon>
        <taxon>Lymnaeoidea</taxon>
        <taxon>Lymnaeidae</taxon>
        <taxon>Radix</taxon>
    </lineage>
</organism>
<keyword evidence="1" id="KW-0812">Transmembrane</keyword>
<feature type="transmembrane region" description="Helical" evidence="1">
    <location>
        <begin position="86"/>
        <end position="110"/>
    </location>
</feature>
<keyword evidence="1" id="KW-0472">Membrane</keyword>
<feature type="transmembrane region" description="Helical" evidence="1">
    <location>
        <begin position="20"/>
        <end position="43"/>
    </location>
</feature>
<reference evidence="2" key="1">
    <citation type="journal article" date="2015" name="BMC Evol. Biol.">
        <title>Positive selection in development and growth rate regulation genes involved in species divergence of the genus Radix.</title>
        <authorList>
            <person name="Feldmeyer B."/>
            <person name="Greshake B."/>
            <person name="Funke E."/>
            <person name="Ebersberger I."/>
            <person name="Pfenninger M."/>
        </authorList>
    </citation>
    <scope>NUCLEOTIDE SEQUENCE</scope>
    <source>
        <strain evidence="2">LBN</strain>
    </source>
</reference>
<protein>
    <submittedName>
        <fullName evidence="2">NADH dehydrogenase subunit 4L</fullName>
    </submittedName>
</protein>
<keyword evidence="2" id="KW-0496">Mitochondrion</keyword>
<dbReference type="EMBL" id="KP098539">
    <property type="protein sequence ID" value="AJJ48406.1"/>
    <property type="molecule type" value="Genomic_DNA"/>
</dbReference>
<keyword evidence="1" id="KW-1133">Transmembrane helix</keyword>
<evidence type="ECO:0000256" key="1">
    <source>
        <dbReference type="SAM" id="Phobius"/>
    </source>
</evidence>
<name>A0A0C4ZQA2_9GAST</name>
<accession>A0A0C4ZQA2</accession>